<sequence>MVNSDVKYGIFEKHSWKDVLWNMGNQTGGLTRRYYFYEERHGNQKLLTKSDLLALLSKNEVIAAYISKEDRNKQYISPENIVISDNGEFFVGVVNMDYVKKILTYLNATAANS</sequence>
<gene>
    <name evidence="1" type="ORF">HF966_08100</name>
</gene>
<dbReference type="RefSeq" id="WP_168677796.1">
    <property type="nucleotide sequence ID" value="NZ_BPKV01000016.1"/>
</dbReference>
<evidence type="ECO:0000313" key="2">
    <source>
        <dbReference type="Proteomes" id="UP000590460"/>
    </source>
</evidence>
<evidence type="ECO:0000313" key="1">
    <source>
        <dbReference type="EMBL" id="NKZ19133.1"/>
    </source>
</evidence>
<name>A0A846ZIU9_9LACO</name>
<accession>A0A846ZIU9</accession>
<reference evidence="1 2" key="1">
    <citation type="submission" date="2020-04" db="EMBL/GenBank/DDBJ databases">
        <title>MicrobeNet Type strains.</title>
        <authorList>
            <person name="Nicholson A.C."/>
        </authorList>
    </citation>
    <scope>NUCLEOTIDE SEQUENCE [LARGE SCALE GENOMIC DNA]</scope>
    <source>
        <strain evidence="1 2">CCUG 54536</strain>
    </source>
</reference>
<dbReference type="EMBL" id="JAAXPO010000011">
    <property type="protein sequence ID" value="NKZ19133.1"/>
    <property type="molecule type" value="Genomic_DNA"/>
</dbReference>
<comment type="caution">
    <text evidence="1">The sequence shown here is derived from an EMBL/GenBank/DDBJ whole genome shotgun (WGS) entry which is preliminary data.</text>
</comment>
<organism evidence="1 2">
    <name type="scientific">Leuconostoc holzapfelii</name>
    <dbReference type="NCBI Taxonomy" id="434464"/>
    <lineage>
        <taxon>Bacteria</taxon>
        <taxon>Bacillati</taxon>
        <taxon>Bacillota</taxon>
        <taxon>Bacilli</taxon>
        <taxon>Lactobacillales</taxon>
        <taxon>Lactobacillaceae</taxon>
        <taxon>Leuconostoc</taxon>
    </lineage>
</organism>
<proteinExistence type="predicted"/>
<protein>
    <submittedName>
        <fullName evidence="1">Uncharacterized protein</fullName>
    </submittedName>
</protein>
<dbReference type="AlphaFoldDB" id="A0A846ZIU9"/>
<dbReference type="Proteomes" id="UP000590460">
    <property type="component" value="Unassembled WGS sequence"/>
</dbReference>